<evidence type="ECO:0000313" key="1">
    <source>
        <dbReference type="EMBL" id="CAD9490965.1"/>
    </source>
</evidence>
<gene>
    <name evidence="1" type="ORF">HTAM1171_LOCUS5625</name>
</gene>
<dbReference type="EMBL" id="HBGV01009096">
    <property type="protein sequence ID" value="CAD9490965.1"/>
    <property type="molecule type" value="Transcribed_RNA"/>
</dbReference>
<protein>
    <submittedName>
        <fullName evidence="1">Uncharacterized protein</fullName>
    </submittedName>
</protein>
<sequence length="280" mass="32055">MPTTNNKKSMATVGVLHEASQQELSKMKIRSCSTSIMIVRTNDESLKLKSLRHSCQKRGQSKVSVAFATVEIQEYPITLGDNPSVSSGPPLTVSWVPSEKTMYSVEKYEGLRESKRRRSGSQLILKPSERWLRLLRVGINPVKIDERAELVAKERERRLKSLTMMSFITFDLQARMEMIRRGVKNVIMRRRKESQRQWLQKALEMDRDAFKQRSAALLYECEDQKKNEMFNCNVDIKKVNDHLTCPLMQMTNVGLSTLQVEATGDNATPISMSGSLPRTR</sequence>
<reference evidence="1" key="1">
    <citation type="submission" date="2021-01" db="EMBL/GenBank/DDBJ databases">
        <authorList>
            <person name="Corre E."/>
            <person name="Pelletier E."/>
            <person name="Niang G."/>
            <person name="Scheremetjew M."/>
            <person name="Finn R."/>
            <person name="Kale V."/>
            <person name="Holt S."/>
            <person name="Cochrane G."/>
            <person name="Meng A."/>
            <person name="Brown T."/>
            <person name="Cohen L."/>
        </authorList>
    </citation>
    <scope>NUCLEOTIDE SEQUENCE</scope>
    <source>
        <strain evidence="1">CCMP826</strain>
    </source>
</reference>
<organism evidence="1">
    <name type="scientific">Helicotheca tamesis</name>
    <dbReference type="NCBI Taxonomy" id="374047"/>
    <lineage>
        <taxon>Eukaryota</taxon>
        <taxon>Sar</taxon>
        <taxon>Stramenopiles</taxon>
        <taxon>Ochrophyta</taxon>
        <taxon>Bacillariophyta</taxon>
        <taxon>Mediophyceae</taxon>
        <taxon>Lithodesmiophycidae</taxon>
        <taxon>Lithodesmiales</taxon>
        <taxon>Lithodesmiaceae</taxon>
        <taxon>Helicotheca</taxon>
    </lineage>
</organism>
<name>A0A7S2MLX2_9STRA</name>
<accession>A0A7S2MLX2</accession>
<dbReference type="AlphaFoldDB" id="A0A7S2MLX2"/>
<proteinExistence type="predicted"/>